<evidence type="ECO:0000313" key="2">
    <source>
        <dbReference type="EMBL" id="EEG36126.1"/>
    </source>
</evidence>
<organism evidence="2 3">
    <name type="scientific">Anaerobutyricum hallii DSM 3353</name>
    <dbReference type="NCBI Taxonomy" id="411469"/>
    <lineage>
        <taxon>Bacteria</taxon>
        <taxon>Bacillati</taxon>
        <taxon>Bacillota</taxon>
        <taxon>Clostridia</taxon>
        <taxon>Lachnospirales</taxon>
        <taxon>Lachnospiraceae</taxon>
        <taxon>Anaerobutyricum</taxon>
    </lineage>
</organism>
<gene>
    <name evidence="2" type="ORF">EUBHAL_02030</name>
</gene>
<reference evidence="2 3" key="2">
    <citation type="submission" date="2009-02" db="EMBL/GenBank/DDBJ databases">
        <title>Draft genome sequence of Eubacterium hallii (DSM 3353).</title>
        <authorList>
            <person name="Sudarsanam P."/>
            <person name="Ley R."/>
            <person name="Guruge J."/>
            <person name="Turnbaugh P.J."/>
            <person name="Mahowald M."/>
            <person name="Liep D."/>
            <person name="Gordon J."/>
        </authorList>
    </citation>
    <scope>NUCLEOTIDE SEQUENCE [LARGE SCALE GENOMIC DNA]</scope>
    <source>
        <strain evidence="2 3">DSM 3353</strain>
    </source>
</reference>
<keyword evidence="1" id="KW-0812">Transmembrane</keyword>
<sequence>MKKIYLCGERKAKVSSLSIRKALLTYFLFMVDNSFYFFYNGASFIFNNTF</sequence>
<proteinExistence type="predicted"/>
<evidence type="ECO:0000313" key="3">
    <source>
        <dbReference type="Proteomes" id="UP000003174"/>
    </source>
</evidence>
<comment type="caution">
    <text evidence="2">The sequence shown here is derived from an EMBL/GenBank/DDBJ whole genome shotgun (WGS) entry which is preliminary data.</text>
</comment>
<name>C0EX89_9FIRM</name>
<feature type="transmembrane region" description="Helical" evidence="1">
    <location>
        <begin position="21"/>
        <end position="39"/>
    </location>
</feature>
<keyword evidence="1" id="KW-1133">Transmembrane helix</keyword>
<dbReference type="EMBL" id="ACEP01000090">
    <property type="protein sequence ID" value="EEG36126.1"/>
    <property type="molecule type" value="Genomic_DNA"/>
</dbReference>
<keyword evidence="1" id="KW-0472">Membrane</keyword>
<protein>
    <submittedName>
        <fullName evidence="2">Uncharacterized protein</fullName>
    </submittedName>
</protein>
<reference evidence="2 3" key="1">
    <citation type="submission" date="2009-01" db="EMBL/GenBank/DDBJ databases">
        <authorList>
            <person name="Fulton L."/>
            <person name="Clifton S."/>
            <person name="Fulton B."/>
            <person name="Xu J."/>
            <person name="Minx P."/>
            <person name="Pepin K.H."/>
            <person name="Johnson M."/>
            <person name="Bhonagiri V."/>
            <person name="Nash W.E."/>
            <person name="Mardis E.R."/>
            <person name="Wilson R.K."/>
        </authorList>
    </citation>
    <scope>NUCLEOTIDE SEQUENCE [LARGE SCALE GENOMIC DNA]</scope>
    <source>
        <strain evidence="2 3">DSM 3353</strain>
    </source>
</reference>
<dbReference type="AlphaFoldDB" id="C0EX89"/>
<accession>C0EX89</accession>
<dbReference type="Proteomes" id="UP000003174">
    <property type="component" value="Unassembled WGS sequence"/>
</dbReference>
<evidence type="ECO:0000256" key="1">
    <source>
        <dbReference type="SAM" id="Phobius"/>
    </source>
</evidence>